<dbReference type="PROSITE" id="PS00018">
    <property type="entry name" value="EF_HAND_1"/>
    <property type="match status" value="2"/>
</dbReference>
<gene>
    <name evidence="6" type="ORF">OSIN01602_LOCUS12352</name>
</gene>
<name>A0A7S1ZNT9_TRICV</name>
<keyword evidence="3" id="KW-0472">Membrane</keyword>
<dbReference type="SMART" id="SM00054">
    <property type="entry name" value="EFh"/>
    <property type="match status" value="2"/>
</dbReference>
<evidence type="ECO:0000256" key="4">
    <source>
        <dbReference type="SAM" id="SignalP"/>
    </source>
</evidence>
<reference evidence="6" key="1">
    <citation type="submission" date="2021-01" db="EMBL/GenBank/DDBJ databases">
        <authorList>
            <person name="Corre E."/>
            <person name="Pelletier E."/>
            <person name="Niang G."/>
            <person name="Scheremetjew M."/>
            <person name="Finn R."/>
            <person name="Kale V."/>
            <person name="Holt S."/>
            <person name="Cochrane G."/>
            <person name="Meng A."/>
            <person name="Brown T."/>
            <person name="Cohen L."/>
        </authorList>
    </citation>
    <scope>NUCLEOTIDE SEQUENCE</scope>
    <source>
        <strain evidence="6">Grunow 1884</strain>
    </source>
</reference>
<evidence type="ECO:0000256" key="1">
    <source>
        <dbReference type="ARBA" id="ARBA00022837"/>
    </source>
</evidence>
<dbReference type="AlphaFoldDB" id="A0A7S1ZNT9"/>
<feature type="region of interest" description="Disordered" evidence="2">
    <location>
        <begin position="492"/>
        <end position="516"/>
    </location>
</feature>
<keyword evidence="3" id="KW-1133">Transmembrane helix</keyword>
<dbReference type="InterPro" id="IPR018247">
    <property type="entry name" value="EF_Hand_1_Ca_BS"/>
</dbReference>
<dbReference type="InterPro" id="IPR011992">
    <property type="entry name" value="EF-hand-dom_pair"/>
</dbReference>
<dbReference type="Pfam" id="PF13499">
    <property type="entry name" value="EF-hand_7"/>
    <property type="match status" value="1"/>
</dbReference>
<sequence>MVRLALAALLAATVPSVATGAECGEWPNKPCSADKRYNPNVSFKLKKNSPVWRDLQGYWSATYKYEGIDGRPLTPQYVTKAFRGMQLPFDRHTVKAFYNITLRGTKFYQHAYFVSPPASSDFCETNPPDDIDGSKAGVVLSTLFDTCGEEGYSTFGELYGVASDEKDGIMEVKYSRGMFGNLQDGEPDLTGVVGEMGRGVPVDASTMYFTRKEGSRMDSETLVFTNEWNTRASGTGSSFVFDDSALFNAHPLSASYTFDMVQTGEEDWEAQILEAYTQAKVPDRYQVPVPMIGGCVNKAKSGAVRCPEEVLETVASTFERNDPKVKPNEYVEEPSTQPGVIAGFVVLAVAILVIGLVLLHMSLQKKQAQRYKHMFARRVAQTIRIEGGHKLLTPKALAEEFRRIDEDKSGFLDREELRAFVQSGKVGIMSDSDFNALFAAMDIDGSGQIDFAEFCSFLSVCGDVYDEEEMMLTKSERTAKLTSAANRLSMSLLGSSTGKRSEEGMKNEDKNGEGMA</sequence>
<dbReference type="EMBL" id="HBGO01021500">
    <property type="protein sequence ID" value="CAD9343984.1"/>
    <property type="molecule type" value="Transcribed_RNA"/>
</dbReference>
<dbReference type="SUPFAM" id="SSF47473">
    <property type="entry name" value="EF-hand"/>
    <property type="match status" value="1"/>
</dbReference>
<feature type="domain" description="EF-hand" evidence="5">
    <location>
        <begin position="392"/>
        <end position="427"/>
    </location>
</feature>
<organism evidence="6">
    <name type="scientific">Trieres chinensis</name>
    <name type="common">Marine centric diatom</name>
    <name type="synonym">Odontella sinensis</name>
    <dbReference type="NCBI Taxonomy" id="1514140"/>
    <lineage>
        <taxon>Eukaryota</taxon>
        <taxon>Sar</taxon>
        <taxon>Stramenopiles</taxon>
        <taxon>Ochrophyta</taxon>
        <taxon>Bacillariophyta</taxon>
        <taxon>Mediophyceae</taxon>
        <taxon>Biddulphiophycidae</taxon>
        <taxon>Eupodiscales</taxon>
        <taxon>Parodontellaceae</taxon>
        <taxon>Trieres</taxon>
    </lineage>
</organism>
<feature type="signal peptide" evidence="4">
    <location>
        <begin position="1"/>
        <end position="20"/>
    </location>
</feature>
<evidence type="ECO:0000313" key="6">
    <source>
        <dbReference type="EMBL" id="CAD9343984.1"/>
    </source>
</evidence>
<dbReference type="Gene3D" id="1.10.238.10">
    <property type="entry name" value="EF-hand"/>
    <property type="match status" value="1"/>
</dbReference>
<evidence type="ECO:0000256" key="3">
    <source>
        <dbReference type="SAM" id="Phobius"/>
    </source>
</evidence>
<evidence type="ECO:0000256" key="2">
    <source>
        <dbReference type="SAM" id="MobiDB-lite"/>
    </source>
</evidence>
<accession>A0A7S1ZNT9</accession>
<dbReference type="CDD" id="cd00051">
    <property type="entry name" value="EFh"/>
    <property type="match status" value="1"/>
</dbReference>
<dbReference type="InterPro" id="IPR002048">
    <property type="entry name" value="EF_hand_dom"/>
</dbReference>
<evidence type="ECO:0000259" key="5">
    <source>
        <dbReference type="PROSITE" id="PS50222"/>
    </source>
</evidence>
<feature type="chain" id="PRO_5031227068" description="EF-hand domain-containing protein" evidence="4">
    <location>
        <begin position="21"/>
        <end position="516"/>
    </location>
</feature>
<dbReference type="GO" id="GO:0005509">
    <property type="term" value="F:calcium ion binding"/>
    <property type="evidence" value="ECO:0007669"/>
    <property type="project" value="InterPro"/>
</dbReference>
<protein>
    <recommendedName>
        <fullName evidence="5">EF-hand domain-containing protein</fullName>
    </recommendedName>
</protein>
<feature type="transmembrane region" description="Helical" evidence="3">
    <location>
        <begin position="340"/>
        <end position="363"/>
    </location>
</feature>
<dbReference type="PROSITE" id="PS50222">
    <property type="entry name" value="EF_HAND_2"/>
    <property type="match status" value="2"/>
</dbReference>
<keyword evidence="1" id="KW-0106">Calcium</keyword>
<keyword evidence="4" id="KW-0732">Signal</keyword>
<proteinExistence type="predicted"/>
<keyword evidence="3" id="KW-0812">Transmembrane</keyword>
<feature type="compositionally biased region" description="Basic and acidic residues" evidence="2">
    <location>
        <begin position="499"/>
        <end position="516"/>
    </location>
</feature>
<feature type="domain" description="EF-hand" evidence="5">
    <location>
        <begin position="429"/>
        <end position="464"/>
    </location>
</feature>